<evidence type="ECO:0000256" key="1">
    <source>
        <dbReference type="SAM" id="MobiDB-lite"/>
    </source>
</evidence>
<protein>
    <submittedName>
        <fullName evidence="2">Uncharacterized protein</fullName>
    </submittedName>
</protein>
<dbReference type="AlphaFoldDB" id="A0A433QS19"/>
<name>A0A433QS19_9FUNG</name>
<proteinExistence type="predicted"/>
<evidence type="ECO:0000313" key="2">
    <source>
        <dbReference type="EMBL" id="RUS32551.1"/>
    </source>
</evidence>
<accession>A0A433QS19</accession>
<feature type="region of interest" description="Disordered" evidence="1">
    <location>
        <begin position="1"/>
        <end position="29"/>
    </location>
</feature>
<feature type="compositionally biased region" description="Basic residues" evidence="1">
    <location>
        <begin position="1"/>
        <end position="19"/>
    </location>
</feature>
<gene>
    <name evidence="2" type="ORF">BC938DRAFT_475104</name>
</gene>
<comment type="caution">
    <text evidence="2">The sequence shown here is derived from an EMBL/GenBank/DDBJ whole genome shotgun (WGS) entry which is preliminary data.</text>
</comment>
<organism evidence="2 3">
    <name type="scientific">Jimgerdemannia flammicorona</name>
    <dbReference type="NCBI Taxonomy" id="994334"/>
    <lineage>
        <taxon>Eukaryota</taxon>
        <taxon>Fungi</taxon>
        <taxon>Fungi incertae sedis</taxon>
        <taxon>Mucoromycota</taxon>
        <taxon>Mucoromycotina</taxon>
        <taxon>Endogonomycetes</taxon>
        <taxon>Endogonales</taxon>
        <taxon>Endogonaceae</taxon>
        <taxon>Jimgerdemannia</taxon>
    </lineage>
</organism>
<keyword evidence="3" id="KW-1185">Reference proteome</keyword>
<feature type="region of interest" description="Disordered" evidence="1">
    <location>
        <begin position="61"/>
        <end position="94"/>
    </location>
</feature>
<evidence type="ECO:0000313" key="3">
    <source>
        <dbReference type="Proteomes" id="UP000274822"/>
    </source>
</evidence>
<dbReference type="Proteomes" id="UP000274822">
    <property type="component" value="Unassembled WGS sequence"/>
</dbReference>
<feature type="non-terminal residue" evidence="2">
    <location>
        <position position="165"/>
    </location>
</feature>
<reference evidence="2 3" key="1">
    <citation type="journal article" date="2018" name="New Phytol.">
        <title>Phylogenomics of Endogonaceae and evolution of mycorrhizas within Mucoromycota.</title>
        <authorList>
            <person name="Chang Y."/>
            <person name="Desiro A."/>
            <person name="Na H."/>
            <person name="Sandor L."/>
            <person name="Lipzen A."/>
            <person name="Clum A."/>
            <person name="Barry K."/>
            <person name="Grigoriev I.V."/>
            <person name="Martin F.M."/>
            <person name="Stajich J.E."/>
            <person name="Smith M.E."/>
            <person name="Bonito G."/>
            <person name="Spatafora J.W."/>
        </authorList>
    </citation>
    <scope>NUCLEOTIDE SEQUENCE [LARGE SCALE GENOMIC DNA]</scope>
    <source>
        <strain evidence="2 3">AD002</strain>
    </source>
</reference>
<feature type="region of interest" description="Disordered" evidence="1">
    <location>
        <begin position="126"/>
        <end position="149"/>
    </location>
</feature>
<dbReference type="EMBL" id="RBNJ01001980">
    <property type="protein sequence ID" value="RUS32551.1"/>
    <property type="molecule type" value="Genomic_DNA"/>
</dbReference>
<sequence length="165" mass="17841">MSSFKHLGKKIKASFRSHKTQADTTDTTEIRADTSTATIENSPESPTVPMQDITRMTLDTTETSGGTGADTPEARIVPPSVQIQDPVRGTEFVDDGLTPEMARNRSTDVRDDPFTLETAILNAEITPEVTEKEDQLSGTRHNKSKGNGKGGLCIPVLNLSVIISK</sequence>